<dbReference type="InterPro" id="IPR003148">
    <property type="entry name" value="RCK_N"/>
</dbReference>
<keyword evidence="1" id="KW-1133">Transmembrane helix</keyword>
<name>A0A2S9YGX6_9BACT</name>
<dbReference type="Pfam" id="PF02254">
    <property type="entry name" value="TrkA_N"/>
    <property type="match status" value="2"/>
</dbReference>
<sequence>MRRPFNRLFMLLAFLTMTLILAATGYMLGMRHLEGQERDFWHSLEWATETLTTTGYGSDSSWQHPAMVVYVAVVQFFGLTVTLSIVPIVLIPWFETRFEARLSQNLPELDDFVLVYRWGPAVSSLVVDMGRQNIPAVILEENESRARWLRDKGHLVVYASLEEGQLDLAGVERCRALIANGEDHDNATVIAMARQRGFEGEIFALVDTPKHRRPILLAGADAVYSPMHSLAAGLAAKASERIAPRVTGVQLLGEDIEIAELRIQPSSPLAGHSLADLHLRRETGATIVGQWVGGEFRGHPDPNTKLEAGAIVVALGTAEALARLGELAKPLDRSSPLLVIGFGEVGQKLVEMLESVGEGVKVLARDVHERLDVCGDALDPQVLESIELASTRAVILALSDDSTTLFAVTIIRDLAPDLPIIASVDRAENVQRVHRAGADFALSISQVTAQLLGHKLFGEQFIAIEPRIRVFEATAEPFVGLTLGNARILERTGCTVVAIERAKKTLTELGAGLTFGRGDALYLCGSGEAHDRFFEVFATARPD</sequence>
<feature type="transmembrane region" description="Helical" evidence="1">
    <location>
        <begin position="67"/>
        <end position="94"/>
    </location>
</feature>
<keyword evidence="3" id="KW-0813">Transport</keyword>
<dbReference type="EMBL" id="PVNK01000044">
    <property type="protein sequence ID" value="PRQ04349.1"/>
    <property type="molecule type" value="Genomic_DNA"/>
</dbReference>
<dbReference type="InterPro" id="IPR036291">
    <property type="entry name" value="NAD(P)-bd_dom_sf"/>
</dbReference>
<protein>
    <submittedName>
        <fullName evidence="3">Voltage-gated potassium channel</fullName>
    </submittedName>
</protein>
<comment type="caution">
    <text evidence="3">The sequence shown here is derived from an EMBL/GenBank/DDBJ whole genome shotgun (WGS) entry which is preliminary data.</text>
</comment>
<dbReference type="OrthoDB" id="9799090at2"/>
<keyword evidence="3" id="KW-0407">Ion channel</keyword>
<dbReference type="InterPro" id="IPR006037">
    <property type="entry name" value="RCK_C"/>
</dbReference>
<dbReference type="SUPFAM" id="SSF81324">
    <property type="entry name" value="Voltage-gated potassium channels"/>
    <property type="match status" value="1"/>
</dbReference>
<keyword evidence="1" id="KW-0812">Transmembrane</keyword>
<reference evidence="3 4" key="1">
    <citation type="submission" date="2018-03" db="EMBL/GenBank/DDBJ databases">
        <title>Draft Genome Sequences of the Obligatory Marine Myxobacteria Enhygromyxa salina SWB005.</title>
        <authorList>
            <person name="Poehlein A."/>
            <person name="Moghaddam J.A."/>
            <person name="Harms H."/>
            <person name="Alanjari M."/>
            <person name="Koenig G.M."/>
            <person name="Daniel R."/>
            <person name="Schaeberle T.F."/>
        </authorList>
    </citation>
    <scope>NUCLEOTIDE SEQUENCE [LARGE SCALE GENOMIC DNA]</scope>
    <source>
        <strain evidence="3 4">SWB005</strain>
    </source>
</reference>
<dbReference type="Pfam" id="PF02080">
    <property type="entry name" value="TrkA_C"/>
    <property type="match status" value="1"/>
</dbReference>
<dbReference type="RefSeq" id="WP_106390298.1">
    <property type="nucleotide sequence ID" value="NZ_PVNK01000044.1"/>
</dbReference>
<dbReference type="PANTHER" id="PTHR43833">
    <property type="entry name" value="POTASSIUM CHANNEL PROTEIN 2-RELATED-RELATED"/>
    <property type="match status" value="1"/>
</dbReference>
<dbReference type="InterPro" id="IPR036721">
    <property type="entry name" value="RCK_C_sf"/>
</dbReference>
<dbReference type="GO" id="GO:0008324">
    <property type="term" value="F:monoatomic cation transmembrane transporter activity"/>
    <property type="evidence" value="ECO:0007669"/>
    <property type="project" value="InterPro"/>
</dbReference>
<gene>
    <name evidence="3" type="ORF">ENSA5_08580</name>
</gene>
<proteinExistence type="predicted"/>
<keyword evidence="4" id="KW-1185">Reference proteome</keyword>
<feature type="domain" description="RCK C-terminal" evidence="2">
    <location>
        <begin position="246"/>
        <end position="330"/>
    </location>
</feature>
<dbReference type="AlphaFoldDB" id="A0A2S9YGX6"/>
<keyword evidence="1" id="KW-0472">Membrane</keyword>
<evidence type="ECO:0000256" key="1">
    <source>
        <dbReference type="SAM" id="Phobius"/>
    </source>
</evidence>
<accession>A0A2S9YGX6</accession>
<dbReference type="Gene3D" id="3.30.70.1450">
    <property type="entry name" value="Regulator of K+ conductance, C-terminal domain"/>
    <property type="match status" value="2"/>
</dbReference>
<dbReference type="Gene3D" id="3.40.50.720">
    <property type="entry name" value="NAD(P)-binding Rossmann-like Domain"/>
    <property type="match status" value="2"/>
</dbReference>
<evidence type="ECO:0000313" key="3">
    <source>
        <dbReference type="EMBL" id="PRQ04349.1"/>
    </source>
</evidence>
<dbReference type="SUPFAM" id="SSF51735">
    <property type="entry name" value="NAD(P)-binding Rossmann-fold domains"/>
    <property type="match status" value="2"/>
</dbReference>
<evidence type="ECO:0000259" key="2">
    <source>
        <dbReference type="PROSITE" id="PS51202"/>
    </source>
</evidence>
<dbReference type="PROSITE" id="PS51202">
    <property type="entry name" value="RCK_C"/>
    <property type="match status" value="1"/>
</dbReference>
<dbReference type="PANTHER" id="PTHR43833:SF13">
    <property type="entry name" value="POTASSIUM CHANNEL PROTEIN 2-RELATED"/>
    <property type="match status" value="1"/>
</dbReference>
<dbReference type="Gene3D" id="1.10.287.70">
    <property type="match status" value="1"/>
</dbReference>
<keyword evidence="3" id="KW-0406">Ion transport</keyword>
<evidence type="ECO:0000313" key="4">
    <source>
        <dbReference type="Proteomes" id="UP000237968"/>
    </source>
</evidence>
<organism evidence="3 4">
    <name type="scientific">Enhygromyxa salina</name>
    <dbReference type="NCBI Taxonomy" id="215803"/>
    <lineage>
        <taxon>Bacteria</taxon>
        <taxon>Pseudomonadati</taxon>
        <taxon>Myxococcota</taxon>
        <taxon>Polyangia</taxon>
        <taxon>Nannocystales</taxon>
        <taxon>Nannocystaceae</taxon>
        <taxon>Enhygromyxa</taxon>
    </lineage>
</organism>
<dbReference type="Proteomes" id="UP000237968">
    <property type="component" value="Unassembled WGS sequence"/>
</dbReference>
<dbReference type="SUPFAM" id="SSF116726">
    <property type="entry name" value="TrkA C-terminal domain-like"/>
    <property type="match status" value="2"/>
</dbReference>
<dbReference type="InterPro" id="IPR050721">
    <property type="entry name" value="Trk_Ktr_HKT_K-transport"/>
</dbReference>
<dbReference type="GO" id="GO:0006813">
    <property type="term" value="P:potassium ion transport"/>
    <property type="evidence" value="ECO:0007669"/>
    <property type="project" value="InterPro"/>
</dbReference>